<feature type="domain" description="DNA-directed RNA polymerase RBP11-like dimerisation" evidence="6">
    <location>
        <begin position="52"/>
        <end position="125"/>
    </location>
</feature>
<evidence type="ECO:0000259" key="6">
    <source>
        <dbReference type="Pfam" id="PF13656"/>
    </source>
</evidence>
<name>A0A1B7TE04_9ASCO</name>
<keyword evidence="2" id="KW-0240">DNA-directed RNA polymerase</keyword>
<dbReference type="InterPro" id="IPR009025">
    <property type="entry name" value="RBP11-like_dimer"/>
</dbReference>
<dbReference type="CDD" id="cd07029">
    <property type="entry name" value="RNAP_I_III_AC19"/>
    <property type="match status" value="1"/>
</dbReference>
<comment type="caution">
    <text evidence="7">The sequence shown here is derived from an EMBL/GenBank/DDBJ whole genome shotgun (WGS) entry which is preliminary data.</text>
</comment>
<dbReference type="PROSITE" id="PS01154">
    <property type="entry name" value="RNA_POL_L_13KD"/>
    <property type="match status" value="1"/>
</dbReference>
<dbReference type="InterPro" id="IPR008193">
    <property type="entry name" value="RNA_pol_Rpb11_13-16kDa_CS"/>
</dbReference>
<dbReference type="SUPFAM" id="SSF55257">
    <property type="entry name" value="RBP11-like subunits of RNA polymerase"/>
    <property type="match status" value="1"/>
</dbReference>
<dbReference type="InterPro" id="IPR033898">
    <property type="entry name" value="RNAP_AC19"/>
</dbReference>
<gene>
    <name evidence="7" type="ORF">HANVADRAFT_24207</name>
</gene>
<evidence type="ECO:0000256" key="2">
    <source>
        <dbReference type="ARBA" id="ARBA00022478"/>
    </source>
</evidence>
<dbReference type="GO" id="GO:0005736">
    <property type="term" value="C:RNA polymerase I complex"/>
    <property type="evidence" value="ECO:0007669"/>
    <property type="project" value="TreeGrafter"/>
</dbReference>
<dbReference type="GO" id="GO:0006362">
    <property type="term" value="P:transcription elongation by RNA polymerase I"/>
    <property type="evidence" value="ECO:0007669"/>
    <property type="project" value="TreeGrafter"/>
</dbReference>
<dbReference type="HAMAP" id="MF_00261">
    <property type="entry name" value="RNApol_arch_Rpo11"/>
    <property type="match status" value="1"/>
</dbReference>
<accession>A0A1B7TE04</accession>
<dbReference type="Pfam" id="PF13656">
    <property type="entry name" value="RNA_pol_L_2"/>
    <property type="match status" value="1"/>
</dbReference>
<dbReference type="GO" id="GO:0006383">
    <property type="term" value="P:transcription by RNA polymerase III"/>
    <property type="evidence" value="ECO:0007669"/>
    <property type="project" value="TreeGrafter"/>
</dbReference>
<keyword evidence="3" id="KW-0804">Transcription</keyword>
<dbReference type="OrthoDB" id="510325at2759"/>
<dbReference type="PANTHER" id="PTHR13946:SF28">
    <property type="entry name" value="DNA-DIRECTED RNA POLYMERASES I AND III SUBUNIT RPAC2"/>
    <property type="match status" value="1"/>
</dbReference>
<evidence type="ECO:0000313" key="8">
    <source>
        <dbReference type="Proteomes" id="UP000092321"/>
    </source>
</evidence>
<keyword evidence="8" id="KW-1185">Reference proteome</keyword>
<evidence type="ECO:0000256" key="3">
    <source>
        <dbReference type="ARBA" id="ARBA00023163"/>
    </source>
</evidence>
<protein>
    <submittedName>
        <fullName evidence="7">RBP11-like subunits of RNA polymerase</fullName>
    </submittedName>
</protein>
<dbReference type="GO" id="GO:0003677">
    <property type="term" value="F:DNA binding"/>
    <property type="evidence" value="ECO:0007669"/>
    <property type="project" value="InterPro"/>
</dbReference>
<dbReference type="EMBL" id="LXPE01000012">
    <property type="protein sequence ID" value="OBA26989.1"/>
    <property type="molecule type" value="Genomic_DNA"/>
</dbReference>
<dbReference type="Proteomes" id="UP000092321">
    <property type="component" value="Unassembled WGS sequence"/>
</dbReference>
<evidence type="ECO:0000256" key="4">
    <source>
        <dbReference type="ARBA" id="ARBA00023242"/>
    </source>
</evidence>
<comment type="subcellular location">
    <subcellularLocation>
        <location evidence="1">Nucleus</location>
    </subcellularLocation>
</comment>
<dbReference type="InterPro" id="IPR036603">
    <property type="entry name" value="RBP11-like"/>
</dbReference>
<dbReference type="Gene3D" id="3.30.1360.10">
    <property type="entry name" value="RNA polymerase, RBP11-like subunit"/>
    <property type="match status" value="1"/>
</dbReference>
<dbReference type="GO" id="GO:0003899">
    <property type="term" value="F:DNA-directed RNA polymerase activity"/>
    <property type="evidence" value="ECO:0007669"/>
    <property type="project" value="InterPro"/>
</dbReference>
<sequence>MSDVEEHQMEIEETSLTPSPVNAGAFDTNKIKLLKNINIYDEVNSKIDDYNCSFQILDEDHTLGNVLRYMIMKNENVEFAGYSIPHPSEPYLHLRIQCYEDSTETCIQVLHKSLQNIMDMCDVVGDKFADAVNKYRDEE</sequence>
<proteinExistence type="inferred from homology"/>
<dbReference type="AlphaFoldDB" id="A0A1B7TE04"/>
<dbReference type="InterPro" id="IPR022905">
    <property type="entry name" value="Rpo11-like"/>
</dbReference>
<reference evidence="8" key="1">
    <citation type="journal article" date="2016" name="Proc. Natl. Acad. Sci. U.S.A.">
        <title>Comparative genomics of biotechnologically important yeasts.</title>
        <authorList>
            <person name="Riley R."/>
            <person name="Haridas S."/>
            <person name="Wolfe K.H."/>
            <person name="Lopes M.R."/>
            <person name="Hittinger C.T."/>
            <person name="Goeker M."/>
            <person name="Salamov A.A."/>
            <person name="Wisecaver J.H."/>
            <person name="Long T.M."/>
            <person name="Calvey C.H."/>
            <person name="Aerts A.L."/>
            <person name="Barry K.W."/>
            <person name="Choi C."/>
            <person name="Clum A."/>
            <person name="Coughlan A.Y."/>
            <person name="Deshpande S."/>
            <person name="Douglass A.P."/>
            <person name="Hanson S.J."/>
            <person name="Klenk H.-P."/>
            <person name="LaButti K.M."/>
            <person name="Lapidus A."/>
            <person name="Lindquist E.A."/>
            <person name="Lipzen A.M."/>
            <person name="Meier-Kolthoff J.P."/>
            <person name="Ohm R.A."/>
            <person name="Otillar R.P."/>
            <person name="Pangilinan J.L."/>
            <person name="Peng Y."/>
            <person name="Rokas A."/>
            <person name="Rosa C.A."/>
            <person name="Scheuner C."/>
            <person name="Sibirny A.A."/>
            <person name="Slot J.C."/>
            <person name="Stielow J.B."/>
            <person name="Sun H."/>
            <person name="Kurtzman C.P."/>
            <person name="Blackwell M."/>
            <person name="Grigoriev I.V."/>
            <person name="Jeffries T.W."/>
        </authorList>
    </citation>
    <scope>NUCLEOTIDE SEQUENCE [LARGE SCALE GENOMIC DNA]</scope>
    <source>
        <strain evidence="8">NRRL Y-1626</strain>
    </source>
</reference>
<dbReference type="GO" id="GO:0046983">
    <property type="term" value="F:protein dimerization activity"/>
    <property type="evidence" value="ECO:0007669"/>
    <property type="project" value="InterPro"/>
</dbReference>
<dbReference type="GO" id="GO:0005666">
    <property type="term" value="C:RNA polymerase III complex"/>
    <property type="evidence" value="ECO:0007669"/>
    <property type="project" value="TreeGrafter"/>
</dbReference>
<evidence type="ECO:0000256" key="1">
    <source>
        <dbReference type="ARBA" id="ARBA00004123"/>
    </source>
</evidence>
<keyword evidence="4" id="KW-0539">Nucleus</keyword>
<dbReference type="GO" id="GO:0055029">
    <property type="term" value="C:nuclear DNA-directed RNA polymerase complex"/>
    <property type="evidence" value="ECO:0007669"/>
    <property type="project" value="UniProtKB-ARBA"/>
</dbReference>
<dbReference type="PANTHER" id="PTHR13946">
    <property type="entry name" value="DNA-DIRECTED RNA POLYMERASE I,II,III"/>
    <property type="match status" value="1"/>
</dbReference>
<evidence type="ECO:0000256" key="5">
    <source>
        <dbReference type="ARBA" id="ARBA00025751"/>
    </source>
</evidence>
<organism evidence="7 8">
    <name type="scientific">Hanseniaspora valbyensis NRRL Y-1626</name>
    <dbReference type="NCBI Taxonomy" id="766949"/>
    <lineage>
        <taxon>Eukaryota</taxon>
        <taxon>Fungi</taxon>
        <taxon>Dikarya</taxon>
        <taxon>Ascomycota</taxon>
        <taxon>Saccharomycotina</taxon>
        <taxon>Saccharomycetes</taxon>
        <taxon>Saccharomycodales</taxon>
        <taxon>Saccharomycodaceae</taxon>
        <taxon>Hanseniaspora</taxon>
    </lineage>
</organism>
<comment type="similarity">
    <text evidence="5">Belongs to the archaeal Rpo11/eukaryotic RPB11/RPC19 RNA polymerase subunit family.</text>
</comment>
<evidence type="ECO:0000313" key="7">
    <source>
        <dbReference type="EMBL" id="OBA26989.1"/>
    </source>
</evidence>